<accession>A0ACB9EPS2</accession>
<organism evidence="1 2">
    <name type="scientific">Smallanthus sonchifolius</name>
    <dbReference type="NCBI Taxonomy" id="185202"/>
    <lineage>
        <taxon>Eukaryota</taxon>
        <taxon>Viridiplantae</taxon>
        <taxon>Streptophyta</taxon>
        <taxon>Embryophyta</taxon>
        <taxon>Tracheophyta</taxon>
        <taxon>Spermatophyta</taxon>
        <taxon>Magnoliopsida</taxon>
        <taxon>eudicotyledons</taxon>
        <taxon>Gunneridae</taxon>
        <taxon>Pentapetalae</taxon>
        <taxon>asterids</taxon>
        <taxon>campanulids</taxon>
        <taxon>Asterales</taxon>
        <taxon>Asteraceae</taxon>
        <taxon>Asteroideae</taxon>
        <taxon>Heliantheae alliance</taxon>
        <taxon>Millerieae</taxon>
        <taxon>Smallanthus</taxon>
    </lineage>
</organism>
<dbReference type="Proteomes" id="UP001056120">
    <property type="component" value="Linkage Group LG17"/>
</dbReference>
<protein>
    <submittedName>
        <fullName evidence="1">Uncharacterized protein</fullName>
    </submittedName>
</protein>
<gene>
    <name evidence="1" type="ORF">L1987_51353</name>
</gene>
<proteinExistence type="predicted"/>
<sequence length="706" mass="80503">MGRDKAKSMGRDKTKAKGKAMSSYDYEAKKLSLVEELAETNRVKKQTIEQFDQKIDKSFAIAIGDDFLTSRLVSLLSWHLVRYGRNRHYQWRNHKPSSMVVAMAQSLVDLVNPQKLKQKIVVSCHCTGSIASGRLLRKLCHLRTFSLTNQLTKPRRVKPLPMVRVRVRDEDLSPGLSFPISALSKQSTAMAGESGMFTVQQTVGSVLCCKCGILMAPNAANMCVKCLRSEVDITEGLQKHVIIIHCPECDCYLQPPRTWIKAQVESKELLTFCVKRLKNLNKVRLIHAEFIWTEPHSKRIKVKLRVQKEVLNGAVLEQAYMVEYVVQDQMCESCSRVQANPDQWVAAVQLRQHVSHRRTFFYLEQLILKHDAAVRAIRIKQLDHGIDFFFSNRSHAVKFVEFIQKVVPIKSRHDKQLVSQDTKSNNYNYKYTFSVEICPICREDLVCLPPKLAASLGNLGPLVICTKISNSIALLDPLTLRHCFLDAEQYWRASFSSLVSSKQLVEYVVLDVDPISSEVNVGGSKYVLADVQVARVSDFGKNDTMFLVRTHLGRLLNAGDYALGYDLHAANNNDMEIDKYKSLVIPEVILVKKSYEEKRQKKRGKARSWKLKSLDMEVDVSETRGRVDEEKMDDEYELFLRDIEENPELRFNISLYRNEEYKESEKASVTDGEDVPSVPLEELLDDLKLNDNAAAEDVGDDEGMKE</sequence>
<evidence type="ECO:0000313" key="1">
    <source>
        <dbReference type="EMBL" id="KAI3760949.1"/>
    </source>
</evidence>
<reference evidence="2" key="1">
    <citation type="journal article" date="2022" name="Mol. Ecol. Resour.">
        <title>The genomes of chicory, endive, great burdock and yacon provide insights into Asteraceae palaeo-polyploidization history and plant inulin production.</title>
        <authorList>
            <person name="Fan W."/>
            <person name="Wang S."/>
            <person name="Wang H."/>
            <person name="Wang A."/>
            <person name="Jiang F."/>
            <person name="Liu H."/>
            <person name="Zhao H."/>
            <person name="Xu D."/>
            <person name="Zhang Y."/>
        </authorList>
    </citation>
    <scope>NUCLEOTIDE SEQUENCE [LARGE SCALE GENOMIC DNA]</scope>
    <source>
        <strain evidence="2">cv. Yunnan</strain>
    </source>
</reference>
<reference evidence="1 2" key="2">
    <citation type="journal article" date="2022" name="Mol. Ecol. Resour.">
        <title>The genomes of chicory, endive, great burdock and yacon provide insights into Asteraceae paleo-polyploidization history and plant inulin production.</title>
        <authorList>
            <person name="Fan W."/>
            <person name="Wang S."/>
            <person name="Wang H."/>
            <person name="Wang A."/>
            <person name="Jiang F."/>
            <person name="Liu H."/>
            <person name="Zhao H."/>
            <person name="Xu D."/>
            <person name="Zhang Y."/>
        </authorList>
    </citation>
    <scope>NUCLEOTIDE SEQUENCE [LARGE SCALE GENOMIC DNA]</scope>
    <source>
        <strain evidence="2">cv. Yunnan</strain>
        <tissue evidence="1">Leaves</tissue>
    </source>
</reference>
<name>A0ACB9EPS2_9ASTR</name>
<evidence type="ECO:0000313" key="2">
    <source>
        <dbReference type="Proteomes" id="UP001056120"/>
    </source>
</evidence>
<keyword evidence="2" id="KW-1185">Reference proteome</keyword>
<comment type="caution">
    <text evidence="1">The sequence shown here is derived from an EMBL/GenBank/DDBJ whole genome shotgun (WGS) entry which is preliminary data.</text>
</comment>
<dbReference type="EMBL" id="CM042034">
    <property type="protein sequence ID" value="KAI3760949.1"/>
    <property type="molecule type" value="Genomic_DNA"/>
</dbReference>